<protein>
    <recommendedName>
        <fullName evidence="3">Peptidase M11 gametolysin domain-containing protein</fullName>
    </recommendedName>
</protein>
<evidence type="ECO:0000313" key="5">
    <source>
        <dbReference type="Proteomes" id="UP000291116"/>
    </source>
</evidence>
<evidence type="ECO:0000256" key="2">
    <source>
        <dbReference type="SAM" id="SignalP"/>
    </source>
</evidence>
<proteinExistence type="predicted"/>
<feature type="region of interest" description="Disordered" evidence="1">
    <location>
        <begin position="539"/>
        <end position="568"/>
    </location>
</feature>
<dbReference type="InterPro" id="IPR024079">
    <property type="entry name" value="MetalloPept_cat_dom_sf"/>
</dbReference>
<dbReference type="EMBL" id="CAACVS010000636">
    <property type="protein sequence ID" value="VEU44277.1"/>
    <property type="molecule type" value="Genomic_DNA"/>
</dbReference>
<dbReference type="Pfam" id="PF05548">
    <property type="entry name" value="Peptidase_M11"/>
    <property type="match status" value="1"/>
</dbReference>
<reference evidence="4 5" key="1">
    <citation type="submission" date="2019-01" db="EMBL/GenBank/DDBJ databases">
        <authorList>
            <person name="Ferrante I. M."/>
        </authorList>
    </citation>
    <scope>NUCLEOTIDE SEQUENCE [LARGE SCALE GENOMIC DNA]</scope>
    <source>
        <strain evidence="4 5">B856</strain>
    </source>
</reference>
<evidence type="ECO:0000313" key="4">
    <source>
        <dbReference type="EMBL" id="VEU44277.1"/>
    </source>
</evidence>
<keyword evidence="5" id="KW-1185">Reference proteome</keyword>
<dbReference type="SUPFAM" id="SSF55486">
    <property type="entry name" value="Metalloproteases ('zincins'), catalytic domain"/>
    <property type="match status" value="1"/>
</dbReference>
<dbReference type="GO" id="GO:0008237">
    <property type="term" value="F:metallopeptidase activity"/>
    <property type="evidence" value="ECO:0007669"/>
    <property type="project" value="InterPro"/>
</dbReference>
<sequence length="725" mass="79754">MKLQAVFFISLLYRANANDSSASLRGSAGIQRRALRVQHPCTLVQIESEYADELGEAELKYGSRERMYNGSGHSNRRELHDEDYEVKCELQAEDRAAVGTYFVPINGIERGQLDNIISGDTTLIAEGAMIMDGEMWLPAGAAIEFGSNGRRKLQQASRTKGTKKVLVVRANAQDTVTSSSKEILSDKIFGTGNDLANLSSQYSACSHGQLEFEPFRGMTEGGFYVDNGVIDVNINMNAIDTSRFVVEDALEEAADKIVGSLSDQFDHVMLCLPPGSRVGSTNKNWVAYAYVNSWLSVFNDSFCESLTTQVHEIGHNLGLAHSGKDGVSYGDKSGMMGFSYKLDDGPLQCFNPAKSYQLGWYDEKVVEIDPNDGTWVGSLIGVADYENASVSQNSKVVVKILSPDNKNLFVGYNRKKDMNSGVLMAANRITVVEQAPNYSASDFLANISIDEPTHTFFNFGGSNKNLVVEFVKRQSFFNEVTVAIYYDTCVFPSCCNGSTCNDPNFWTPTDAPIPAPTLAPQPAPTAAPVPAPTFAPQPVPTPVVSPTRLPTTPTPVPTRGRLNVLTGGQINRPKPLLTEIFKDGLGAFHGGGNKVEQNEFQYILTAKFQMKDENKLPYIETDLDLDGSNVVQVNFWYIIEKMDFTDGFKLQYSTSHGDSWTDFKEYRYGINIDEKQRWNFVNAASFEVEKGTSTTKVRIVGDTTSKNGSNAVFYVAGVSIYGIEK</sequence>
<dbReference type="Gene3D" id="3.40.390.10">
    <property type="entry name" value="Collagenase (Catalytic Domain)"/>
    <property type="match status" value="1"/>
</dbReference>
<accession>A0A448ZQG2</accession>
<dbReference type="AlphaFoldDB" id="A0A448ZQG2"/>
<dbReference type="OrthoDB" id="48545at2759"/>
<dbReference type="Proteomes" id="UP000291116">
    <property type="component" value="Unassembled WGS sequence"/>
</dbReference>
<feature type="domain" description="Peptidase M11 gametolysin" evidence="3">
    <location>
        <begin position="182"/>
        <end position="420"/>
    </location>
</feature>
<organism evidence="4 5">
    <name type="scientific">Pseudo-nitzschia multistriata</name>
    <dbReference type="NCBI Taxonomy" id="183589"/>
    <lineage>
        <taxon>Eukaryota</taxon>
        <taxon>Sar</taxon>
        <taxon>Stramenopiles</taxon>
        <taxon>Ochrophyta</taxon>
        <taxon>Bacillariophyta</taxon>
        <taxon>Bacillariophyceae</taxon>
        <taxon>Bacillariophycidae</taxon>
        <taxon>Bacillariales</taxon>
        <taxon>Bacillariaceae</taxon>
        <taxon>Pseudo-nitzschia</taxon>
    </lineage>
</organism>
<feature type="chain" id="PRO_5019090190" description="Peptidase M11 gametolysin domain-containing protein" evidence="2">
    <location>
        <begin position="18"/>
        <end position="725"/>
    </location>
</feature>
<evidence type="ECO:0000256" key="1">
    <source>
        <dbReference type="SAM" id="MobiDB-lite"/>
    </source>
</evidence>
<gene>
    <name evidence="4" type="ORF">PSNMU_V1.4_AUG-EV-PASAV3_0113650</name>
</gene>
<dbReference type="Gene3D" id="2.60.120.260">
    <property type="entry name" value="Galactose-binding domain-like"/>
    <property type="match status" value="1"/>
</dbReference>
<keyword evidence="2" id="KW-0732">Signal</keyword>
<dbReference type="InterPro" id="IPR008752">
    <property type="entry name" value="Peptidase_M11"/>
</dbReference>
<evidence type="ECO:0000259" key="3">
    <source>
        <dbReference type="Pfam" id="PF05548"/>
    </source>
</evidence>
<name>A0A448ZQG2_9STRA</name>
<feature type="signal peptide" evidence="2">
    <location>
        <begin position="1"/>
        <end position="17"/>
    </location>
</feature>